<keyword evidence="2" id="KW-1134">Transmembrane beta strand</keyword>
<evidence type="ECO:0000313" key="5">
    <source>
        <dbReference type="Proteomes" id="UP000003452"/>
    </source>
</evidence>
<dbReference type="NCBIfam" id="TIGR01845">
    <property type="entry name" value="outer_NodT"/>
    <property type="match status" value="1"/>
</dbReference>
<keyword evidence="2 3" id="KW-0472">Membrane</keyword>
<dbReference type="InterPro" id="IPR003423">
    <property type="entry name" value="OMP_efflux"/>
</dbReference>
<dbReference type="GeneID" id="43183546"/>
<evidence type="ECO:0000256" key="1">
    <source>
        <dbReference type="ARBA" id="ARBA00007613"/>
    </source>
</evidence>
<dbReference type="RefSeq" id="WP_007558662.1">
    <property type="nucleotide sequence ID" value="NZ_DS990119.1"/>
</dbReference>
<dbReference type="InterPro" id="IPR010131">
    <property type="entry name" value="MdtP/NodT-like"/>
</dbReference>
<dbReference type="Gene3D" id="1.20.1600.10">
    <property type="entry name" value="Outer membrane efflux proteins (OEP)"/>
    <property type="match status" value="1"/>
</dbReference>
<keyword evidence="2" id="KW-0564">Palmitate</keyword>
<dbReference type="HOGENOM" id="CLU_012817_13_3_10"/>
<dbReference type="EMBL" id="ABQC02000012">
    <property type="protein sequence ID" value="EDY96580.1"/>
    <property type="molecule type" value="Genomic_DNA"/>
</dbReference>
<reference evidence="4 5" key="1">
    <citation type="submission" date="2008-08" db="EMBL/GenBank/DDBJ databases">
        <title>Draft genome sequence of Bacteroides plebeius (DSM 17135).</title>
        <authorList>
            <person name="Sudarsanam P."/>
            <person name="Ley R."/>
            <person name="Guruge J."/>
            <person name="Turnbaugh P.J."/>
            <person name="Mahowald M."/>
            <person name="Liep D."/>
            <person name="Gordon J."/>
        </authorList>
    </citation>
    <scope>NUCLEOTIDE SEQUENCE [LARGE SCALE GENOMIC DNA]</scope>
    <source>
        <strain evidence="5">DSM 17135 / JCM 12973 / M2</strain>
    </source>
</reference>
<evidence type="ECO:0000256" key="3">
    <source>
        <dbReference type="SAM" id="Phobius"/>
    </source>
</evidence>
<dbReference type="GO" id="GO:0005886">
    <property type="term" value="C:plasma membrane"/>
    <property type="evidence" value="ECO:0007669"/>
    <property type="project" value="UniProtKB-SubCell"/>
</dbReference>
<reference evidence="4 5" key="2">
    <citation type="submission" date="2008-08" db="EMBL/GenBank/DDBJ databases">
        <authorList>
            <person name="Fulton L."/>
            <person name="Clifton S."/>
            <person name="Fulton B."/>
            <person name="Xu J."/>
            <person name="Minx P."/>
            <person name="Pepin K.H."/>
            <person name="Johnson M."/>
            <person name="Thiruvilangam P."/>
            <person name="Bhonagiri V."/>
            <person name="Nash W.E."/>
            <person name="Mardis E.R."/>
            <person name="Wilson R.K."/>
        </authorList>
    </citation>
    <scope>NUCLEOTIDE SEQUENCE [LARGE SCALE GENOMIC DNA]</scope>
    <source>
        <strain evidence="5">DSM 17135 / JCM 12973 / M2</strain>
    </source>
</reference>
<dbReference type="PANTHER" id="PTHR30203:SF33">
    <property type="entry name" value="BLR4455 PROTEIN"/>
    <property type="match status" value="1"/>
</dbReference>
<accession>B5CWD3</accession>
<dbReference type="GO" id="GO:0015562">
    <property type="term" value="F:efflux transmembrane transporter activity"/>
    <property type="evidence" value="ECO:0007669"/>
    <property type="project" value="InterPro"/>
</dbReference>
<protein>
    <submittedName>
        <fullName evidence="4">Efflux transporter, outer membrane factor lipoprotein, NodT family</fullName>
    </submittedName>
</protein>
<comment type="similarity">
    <text evidence="1 2">Belongs to the outer membrane factor (OMF) (TC 1.B.17) family.</text>
</comment>
<dbReference type="OrthoDB" id="9770517at2"/>
<dbReference type="Pfam" id="PF02321">
    <property type="entry name" value="OEP"/>
    <property type="match status" value="2"/>
</dbReference>
<dbReference type="eggNOG" id="COG1538">
    <property type="taxonomic scope" value="Bacteria"/>
</dbReference>
<dbReference type="Proteomes" id="UP000003452">
    <property type="component" value="Unassembled WGS sequence"/>
</dbReference>
<dbReference type="PANTHER" id="PTHR30203">
    <property type="entry name" value="OUTER MEMBRANE CATION EFFLUX PROTEIN"/>
    <property type="match status" value="1"/>
</dbReference>
<dbReference type="AlphaFoldDB" id="B5CWD3"/>
<feature type="transmembrane region" description="Helical" evidence="3">
    <location>
        <begin position="7"/>
        <end position="26"/>
    </location>
</feature>
<keyword evidence="2 3" id="KW-0812">Transmembrane</keyword>
<organism evidence="4 5">
    <name type="scientific">Phocaeicola plebeius (strain DSM 17135 / JCM 12973 / CCUG 54634 / M2)</name>
    <name type="common">Bacteroides plebeius</name>
    <dbReference type="NCBI Taxonomy" id="484018"/>
    <lineage>
        <taxon>Bacteria</taxon>
        <taxon>Pseudomonadati</taxon>
        <taxon>Bacteroidota</taxon>
        <taxon>Bacteroidia</taxon>
        <taxon>Bacteroidales</taxon>
        <taxon>Bacteroidaceae</taxon>
        <taxon>Phocaeicola</taxon>
    </lineage>
</organism>
<evidence type="ECO:0000313" key="4">
    <source>
        <dbReference type="EMBL" id="EDY96580.1"/>
    </source>
</evidence>
<evidence type="ECO:0000256" key="2">
    <source>
        <dbReference type="RuleBase" id="RU362097"/>
    </source>
</evidence>
<comment type="subcellular location">
    <subcellularLocation>
        <location evidence="2">Cell membrane</location>
        <topology evidence="2">Lipid-anchor</topology>
    </subcellularLocation>
</comment>
<dbReference type="Gene3D" id="2.20.200.10">
    <property type="entry name" value="Outer membrane efflux proteins (OEP)"/>
    <property type="match status" value="1"/>
</dbReference>
<keyword evidence="3" id="KW-1133">Transmembrane helix</keyword>
<keyword evidence="2 4" id="KW-0449">Lipoprotein</keyword>
<comment type="caution">
    <text evidence="4">The sequence shown here is derived from an EMBL/GenBank/DDBJ whole genome shotgun (WGS) entry which is preliminary data.</text>
</comment>
<gene>
    <name evidence="4" type="ORF">BACPLE_01023</name>
</gene>
<sequence length="457" mass="50253">MKHIHYYLFLFLAASILNGCGLYTRYSRPELDICTDSLYRSAVAQTDSSTIASKPWRELFTDSCLQTLITIGLQRNTDLDIARLQVEEARAVLQNARLSYLPSISLTPQGSISRYNGETKNVYDLGITASWEMDIFGRMTNTKRAALASFEQSRAYVQAVQTQLVATIAESYYTLLMLDEQLDISNETLANWTETIATLEALVQAGKSNDVAVHQARANRSALEASIQTIRKSISETENALSALLKEPAHTIERGTLSSQHFSDDISVGIPLQLLSNRPDVRQAEAALAEAFYATNSARAAFYPSLTLSGTLGWTNNGNGVTVNPGKWLSSAIASLAAPLFNKGTNVANLKVAKARQQEAVLQFEQSLLDAGNEVNNALTGWQTADRRIRFDKEQIADLEAATEKTKLLVRYTSSTYLEVLTAQQSLLDARLTLAQDRIEKIQAIISLYHALGGGVE</sequence>
<dbReference type="SUPFAM" id="SSF56954">
    <property type="entry name" value="Outer membrane efflux proteins (OEP)"/>
    <property type="match status" value="1"/>
</dbReference>
<proteinExistence type="inferred from homology"/>
<name>B5CWD3_PHOPM</name>